<evidence type="ECO:0000313" key="6">
    <source>
        <dbReference type="Proteomes" id="UP001248536"/>
    </source>
</evidence>
<organism evidence="5 6">
    <name type="scientific">Haloarcula argentinensis</name>
    <dbReference type="NCBI Taxonomy" id="43776"/>
    <lineage>
        <taxon>Archaea</taxon>
        <taxon>Methanobacteriati</taxon>
        <taxon>Methanobacteriota</taxon>
        <taxon>Stenosarchaea group</taxon>
        <taxon>Halobacteria</taxon>
        <taxon>Halobacteriales</taxon>
        <taxon>Haloarculaceae</taxon>
        <taxon>Haloarcula</taxon>
    </lineage>
</organism>
<keyword evidence="6" id="KW-1185">Reference proteome</keyword>
<dbReference type="Pfam" id="PF04183">
    <property type="entry name" value="IucA_IucC"/>
    <property type="match status" value="1"/>
</dbReference>
<dbReference type="PANTHER" id="PTHR34384:SF6">
    <property type="entry name" value="STAPHYLOFERRIN B SYNTHASE"/>
    <property type="match status" value="1"/>
</dbReference>
<evidence type="ECO:0000256" key="2">
    <source>
        <dbReference type="SAM" id="MobiDB-lite"/>
    </source>
</evidence>
<name>A0ABU2F642_HALAR</name>
<dbReference type="InterPro" id="IPR037455">
    <property type="entry name" value="LucA/IucC-like"/>
</dbReference>
<sequence>MTRLLSGGAVEEQPPVGHGELTDHERTGLASAFRYARRHDLASPPDEAYRRAVTAARWGVLARLVGGLARDRPDPLPDPHVVDTTDLELPDNSNDPLASLDSDSLKARLPDIESADSTLLLPFPASEAVIAVPVAEIRAFERYEFVSPAINCQIEATEPIGSPESLVGFLECEQVFDDPSAPERFRKELGESVANLALAQLARRVQWSDRSTAPTPTESSDLQKTDASASFDGLVTGGHPLHPGAKIRHGMSPIETFSFAPEFADSIPLRFAAIHCDRALEQYCNGQSLTDRLYATFPGLRSAVETALPSGRSVTEYAVVPIHPWQFRHVLPERYTEERAVGTVVPVPSYTVPATPLLSLRTVVPSPEATTTDRPSHLKLAIGVQMTNAVRTLSPHAVTNGPQLSGRLATICDSLSVEGFGVLAEPAATCYHPPDGPHLEGSDYDDARHLSALARQHPATHPIVKESQHTVTAASLLSRSPSGYQSVLSATIDVFAEGLSATDRSTVVESFLAAYLDAVIPGPLSLLVDHGIALEAHLQNTYVVFDEGQPTGALVGDFGGIRIHEGRFGGADLSPYPESDVITTDAGTAREKLWYALFQNHLGELIGRLTVTEPITATDCWDVVRRRCEETFDAIASSDTVPDGRVSTDRSSLFDDRMVHKALTAMRLRDAVHDYSRTTVSNPLAARGRSGMWGE</sequence>
<evidence type="ECO:0000259" key="3">
    <source>
        <dbReference type="Pfam" id="PF04183"/>
    </source>
</evidence>
<comment type="pathway">
    <text evidence="1">Siderophore biosynthesis.</text>
</comment>
<dbReference type="Proteomes" id="UP001248536">
    <property type="component" value="Unassembled WGS sequence"/>
</dbReference>
<evidence type="ECO:0000259" key="4">
    <source>
        <dbReference type="Pfam" id="PF06276"/>
    </source>
</evidence>
<dbReference type="PANTHER" id="PTHR34384">
    <property type="entry name" value="L-2,3-DIAMINOPROPANOATE--CITRATE LIGASE"/>
    <property type="match status" value="1"/>
</dbReference>
<proteinExistence type="predicted"/>
<feature type="region of interest" description="Disordered" evidence="2">
    <location>
        <begin position="72"/>
        <end position="101"/>
    </location>
</feature>
<reference evidence="5 6" key="1">
    <citation type="submission" date="2022-06" db="EMBL/GenBank/DDBJ databases">
        <title>Haloarcula sp. a new haloarchaeum isolate from saline soil.</title>
        <authorList>
            <person name="Strakova D."/>
            <person name="Galisteo C."/>
            <person name="Sanchez-Porro C."/>
            <person name="Ventosa A."/>
        </authorList>
    </citation>
    <scope>NUCLEOTIDE SEQUENCE [LARGE SCALE GENOMIC DNA]</scope>
    <source>
        <strain evidence="5 6">JCM 15760</strain>
    </source>
</reference>
<dbReference type="Pfam" id="PF06276">
    <property type="entry name" value="FhuF"/>
    <property type="match status" value="1"/>
</dbReference>
<evidence type="ECO:0000256" key="1">
    <source>
        <dbReference type="ARBA" id="ARBA00004924"/>
    </source>
</evidence>
<evidence type="ECO:0000313" key="5">
    <source>
        <dbReference type="EMBL" id="MDS0255576.1"/>
    </source>
</evidence>
<dbReference type="InterPro" id="IPR022770">
    <property type="entry name" value="IucA/IucC-like_C"/>
</dbReference>
<feature type="domain" description="Aerobactin siderophore biosynthesis IucA/IucC-like C-terminal" evidence="4">
    <location>
        <begin position="510"/>
        <end position="673"/>
    </location>
</feature>
<dbReference type="InterPro" id="IPR007310">
    <property type="entry name" value="Aerobactin_biosyn_IucA/IucC_N"/>
</dbReference>
<accession>A0ABU2F642</accession>
<dbReference type="Gene3D" id="1.10.510.40">
    <property type="match status" value="1"/>
</dbReference>
<feature type="region of interest" description="Disordered" evidence="2">
    <location>
        <begin position="1"/>
        <end position="24"/>
    </location>
</feature>
<dbReference type="EMBL" id="JAMQCP010000004">
    <property type="protein sequence ID" value="MDS0255576.1"/>
    <property type="molecule type" value="Genomic_DNA"/>
</dbReference>
<comment type="caution">
    <text evidence="5">The sequence shown here is derived from an EMBL/GenBank/DDBJ whole genome shotgun (WGS) entry which is preliminary data.</text>
</comment>
<feature type="compositionally biased region" description="Basic and acidic residues" evidence="2">
    <location>
        <begin position="72"/>
        <end position="83"/>
    </location>
</feature>
<protein>
    <submittedName>
        <fullName evidence="5">IucA/IucC family siderophore biosynthesis protein</fullName>
    </submittedName>
</protein>
<feature type="domain" description="Aerobactin siderophore biosynthesis IucA/IucC N-terminal" evidence="3">
    <location>
        <begin position="230"/>
        <end position="477"/>
    </location>
</feature>
<gene>
    <name evidence="5" type="ORF">NC662_17825</name>
</gene>
<dbReference type="RefSeq" id="WP_049944179.1">
    <property type="nucleotide sequence ID" value="NZ_BAABDY010000007.1"/>
</dbReference>